<feature type="transmembrane region" description="Helical" evidence="1">
    <location>
        <begin position="127"/>
        <end position="151"/>
    </location>
</feature>
<keyword evidence="3" id="KW-1185">Reference proteome</keyword>
<evidence type="ECO:0000313" key="3">
    <source>
        <dbReference type="Proteomes" id="UP000289821"/>
    </source>
</evidence>
<sequence>MSHRKLIVNAFERAEKEEELKGNKKPSKSARALEISVALYEQSGIQIGEKSLRNYYNLALKNTAGDINIAQVEVVKGLLKYLAFKDYKEFISEKKGSFNAEVEREQEEKIGEEERTGAYLNITRNTIVLLIPLLMFFLVLATFFIPCCILFRKTRLGWCGKFTIRNNQAFELNYVQMD</sequence>
<dbReference type="EMBL" id="QOVI01000005">
    <property type="protein sequence ID" value="RXG13296.1"/>
    <property type="molecule type" value="Genomic_DNA"/>
</dbReference>
<proteinExistence type="predicted"/>
<name>A0A4Q0NRN3_9FLAO</name>
<dbReference type="Proteomes" id="UP000289821">
    <property type="component" value="Unassembled WGS sequence"/>
</dbReference>
<comment type="caution">
    <text evidence="2">The sequence shown here is derived from an EMBL/GenBank/DDBJ whole genome shotgun (WGS) entry which is preliminary data.</text>
</comment>
<dbReference type="AlphaFoldDB" id="A0A4Q0NRN3"/>
<organism evidence="2 3">
    <name type="scientific">Leeuwenhoekiella aestuarii</name>
    <dbReference type="NCBI Taxonomy" id="2249426"/>
    <lineage>
        <taxon>Bacteria</taxon>
        <taxon>Pseudomonadati</taxon>
        <taxon>Bacteroidota</taxon>
        <taxon>Flavobacteriia</taxon>
        <taxon>Flavobacteriales</taxon>
        <taxon>Flavobacteriaceae</taxon>
        <taxon>Leeuwenhoekiella</taxon>
    </lineage>
</organism>
<dbReference type="RefSeq" id="WP_128762065.1">
    <property type="nucleotide sequence ID" value="NZ_QOVI01000005.1"/>
</dbReference>
<reference evidence="2 3" key="1">
    <citation type="submission" date="2018-07" db="EMBL/GenBank/DDBJ databases">
        <title>Leeuwenhoekiella genomics.</title>
        <authorList>
            <person name="Tahon G."/>
            <person name="Willems A."/>
        </authorList>
    </citation>
    <scope>NUCLEOTIDE SEQUENCE [LARGE SCALE GENOMIC DNA]</scope>
    <source>
        <strain evidence="2 3">R-50232</strain>
    </source>
</reference>
<protein>
    <submittedName>
        <fullName evidence="2">Uncharacterized protein</fullName>
    </submittedName>
</protein>
<keyword evidence="1" id="KW-0812">Transmembrane</keyword>
<dbReference type="OrthoDB" id="1340494at2"/>
<keyword evidence="1" id="KW-0472">Membrane</keyword>
<gene>
    <name evidence="2" type="ORF">DSM04_105274</name>
</gene>
<evidence type="ECO:0000313" key="2">
    <source>
        <dbReference type="EMBL" id="RXG13296.1"/>
    </source>
</evidence>
<keyword evidence="1" id="KW-1133">Transmembrane helix</keyword>
<evidence type="ECO:0000256" key="1">
    <source>
        <dbReference type="SAM" id="Phobius"/>
    </source>
</evidence>
<accession>A0A4Q0NRN3</accession>